<dbReference type="AlphaFoldDB" id="A0A6J4VHD7"/>
<gene>
    <name evidence="3" type="ORF">AVDCRST_MAG86-2907</name>
</gene>
<proteinExistence type="predicted"/>
<feature type="region of interest" description="Disordered" evidence="1">
    <location>
        <begin position="1"/>
        <end position="21"/>
    </location>
</feature>
<dbReference type="EMBL" id="CADCWP010000215">
    <property type="protein sequence ID" value="CAA9577973.1"/>
    <property type="molecule type" value="Genomic_DNA"/>
</dbReference>
<feature type="transmembrane region" description="Helical" evidence="2">
    <location>
        <begin position="42"/>
        <end position="61"/>
    </location>
</feature>
<evidence type="ECO:0000256" key="1">
    <source>
        <dbReference type="SAM" id="MobiDB-lite"/>
    </source>
</evidence>
<reference evidence="3" key="1">
    <citation type="submission" date="2020-02" db="EMBL/GenBank/DDBJ databases">
        <authorList>
            <person name="Meier V. D."/>
        </authorList>
    </citation>
    <scope>NUCLEOTIDE SEQUENCE</scope>
    <source>
        <strain evidence="3">AVDCRST_MAG86</strain>
    </source>
</reference>
<protein>
    <submittedName>
        <fullName evidence="3">Uncharacterized protein</fullName>
    </submittedName>
</protein>
<sequence>MANPEQVQDKPVSKPGVESNVSVQDGADKVYGRSGARGRNTILLISLLLALIVGILVARYLF</sequence>
<organism evidence="3">
    <name type="scientific">uncultured Truepera sp</name>
    <dbReference type="NCBI Taxonomy" id="543023"/>
    <lineage>
        <taxon>Bacteria</taxon>
        <taxon>Thermotogati</taxon>
        <taxon>Deinococcota</taxon>
        <taxon>Deinococci</taxon>
        <taxon>Trueperales</taxon>
        <taxon>Trueperaceae</taxon>
        <taxon>Truepera</taxon>
        <taxon>environmental samples</taxon>
    </lineage>
</organism>
<evidence type="ECO:0000313" key="3">
    <source>
        <dbReference type="EMBL" id="CAA9577973.1"/>
    </source>
</evidence>
<keyword evidence="2" id="KW-0472">Membrane</keyword>
<keyword evidence="2" id="KW-0812">Transmembrane</keyword>
<name>A0A6J4VHD7_9DEIN</name>
<keyword evidence="2" id="KW-1133">Transmembrane helix</keyword>
<accession>A0A6J4VHD7</accession>
<evidence type="ECO:0000256" key="2">
    <source>
        <dbReference type="SAM" id="Phobius"/>
    </source>
</evidence>